<dbReference type="AlphaFoldDB" id="A0A1F5MKD4"/>
<name>A0A1F5MKD4_9BACT</name>
<reference evidence="1 2" key="1">
    <citation type="journal article" date="2016" name="Nat. Commun.">
        <title>Thousands of microbial genomes shed light on interconnected biogeochemical processes in an aquifer system.</title>
        <authorList>
            <person name="Anantharaman K."/>
            <person name="Brown C.T."/>
            <person name="Hug L.A."/>
            <person name="Sharon I."/>
            <person name="Castelle C.J."/>
            <person name="Probst A.J."/>
            <person name="Thomas B.C."/>
            <person name="Singh A."/>
            <person name="Wilkins M.J."/>
            <person name="Karaoz U."/>
            <person name="Brodie E.L."/>
            <person name="Williams K.H."/>
            <person name="Hubbard S.S."/>
            <person name="Banfield J.F."/>
        </authorList>
    </citation>
    <scope>NUCLEOTIDE SEQUENCE [LARGE SCALE GENOMIC DNA]</scope>
</reference>
<dbReference type="Proteomes" id="UP000178017">
    <property type="component" value="Unassembled WGS sequence"/>
</dbReference>
<dbReference type="EMBL" id="MFDO01000004">
    <property type="protein sequence ID" value="OGE65846.1"/>
    <property type="molecule type" value="Genomic_DNA"/>
</dbReference>
<sequence>MNQKIIISSLAMDLKRVALGLHRGSFNMAHRFKKEALKRSEELKISNSNSDAYLEKLLERVKESLNKTGDQVAEDALMYSTLFQNLIVKRV</sequence>
<evidence type="ECO:0000313" key="2">
    <source>
        <dbReference type="Proteomes" id="UP000178017"/>
    </source>
</evidence>
<organism evidence="1 2">
    <name type="scientific">Candidatus Daviesbacteria bacterium RIFCSPLOWO2_01_FULL_40_24</name>
    <dbReference type="NCBI Taxonomy" id="1797787"/>
    <lineage>
        <taxon>Bacteria</taxon>
        <taxon>Candidatus Daviesiibacteriota</taxon>
    </lineage>
</organism>
<proteinExistence type="predicted"/>
<comment type="caution">
    <text evidence="1">The sequence shown here is derived from an EMBL/GenBank/DDBJ whole genome shotgun (WGS) entry which is preliminary data.</text>
</comment>
<gene>
    <name evidence="1" type="ORF">A3B49_03240</name>
</gene>
<protein>
    <submittedName>
        <fullName evidence="1">Uncharacterized protein</fullName>
    </submittedName>
</protein>
<accession>A0A1F5MKD4</accession>
<evidence type="ECO:0000313" key="1">
    <source>
        <dbReference type="EMBL" id="OGE65846.1"/>
    </source>
</evidence>